<reference evidence="1" key="2">
    <citation type="submission" date="2016-05" db="EMBL/GenBank/DDBJ databases">
        <title>Comparative analysis highlights variable genome content of wheat rusts and divergence of the mating loci.</title>
        <authorList>
            <person name="Cuomo C.A."/>
            <person name="Bakkeren G."/>
            <person name="Szabo L."/>
            <person name="Khalil H."/>
            <person name="Joly D."/>
            <person name="Goldberg J."/>
            <person name="Young S."/>
            <person name="Zeng Q."/>
            <person name="Fellers J."/>
        </authorList>
    </citation>
    <scope>NUCLEOTIDE SEQUENCE [LARGE SCALE GENOMIC DNA]</scope>
    <source>
        <strain evidence="1">1-1 BBBD Race 1</strain>
    </source>
</reference>
<protein>
    <submittedName>
        <fullName evidence="1 2">Uncharacterized protein</fullName>
    </submittedName>
</protein>
<dbReference type="EMBL" id="ADAS02000015">
    <property type="protein sequence ID" value="OAV97097.1"/>
    <property type="molecule type" value="Genomic_DNA"/>
</dbReference>
<name>A0A180GW89_PUCT1</name>
<dbReference type="Proteomes" id="UP000005240">
    <property type="component" value="Unassembled WGS sequence"/>
</dbReference>
<sequence length="310" mass="35503">MSLVQWLTPPLSISARNFNRTARQIMFSRFLVVALVCSITQVWGKGGIFPLNDVVPIDETARVDRFPFMIVNPCHDKGDLFVHYSRTTPSEDHRDMRSRRLDLQAVIDDLKKDRNHGQQAISALRTTRGRLLVVDETSETVLCDSNHRHWWRWNPNAEICKSETSKIANLINDVCTQHLDTQPSIIILPLRSVTHIQYPNHATQIVQQTDRPTIEFLNAMRDIPSPLAIAHFNVATTRNNAEFDPSVLALFLSKVWTYQNTGMVFSELHEEGAHQFATQLGIRLGIRLPDVPVYFAKKAQKVNNQLPRRH</sequence>
<reference evidence="2 3" key="3">
    <citation type="journal article" date="2017" name="G3 (Bethesda)">
        <title>Comparative analysis highlights variable genome content of wheat rusts and divergence of the mating loci.</title>
        <authorList>
            <person name="Cuomo C.A."/>
            <person name="Bakkeren G."/>
            <person name="Khalil H.B."/>
            <person name="Panwar V."/>
            <person name="Joly D."/>
            <person name="Linning R."/>
            <person name="Sakthikumar S."/>
            <person name="Song X."/>
            <person name="Adiconis X."/>
            <person name="Fan L."/>
            <person name="Goldberg J.M."/>
            <person name="Levin J.Z."/>
            <person name="Young S."/>
            <person name="Zeng Q."/>
            <person name="Anikster Y."/>
            <person name="Bruce M."/>
            <person name="Wang M."/>
            <person name="Yin C."/>
            <person name="McCallum B."/>
            <person name="Szabo L.J."/>
            <person name="Hulbert S."/>
            <person name="Chen X."/>
            <person name="Fellers J.P."/>
        </authorList>
    </citation>
    <scope>NUCLEOTIDE SEQUENCE</scope>
    <source>
        <strain evidence="2">isolate 1-1 / race 1 (BBBD)</strain>
        <strain evidence="3">Isolate 1-1 / race 1 (BBBD)</strain>
    </source>
</reference>
<evidence type="ECO:0000313" key="1">
    <source>
        <dbReference type="EMBL" id="OAV97097.1"/>
    </source>
</evidence>
<organism evidence="1">
    <name type="scientific">Puccinia triticina (isolate 1-1 / race 1 (BBBD))</name>
    <name type="common">Brown leaf rust fungus</name>
    <dbReference type="NCBI Taxonomy" id="630390"/>
    <lineage>
        <taxon>Eukaryota</taxon>
        <taxon>Fungi</taxon>
        <taxon>Dikarya</taxon>
        <taxon>Basidiomycota</taxon>
        <taxon>Pucciniomycotina</taxon>
        <taxon>Pucciniomycetes</taxon>
        <taxon>Pucciniales</taxon>
        <taxon>Pucciniaceae</taxon>
        <taxon>Puccinia</taxon>
    </lineage>
</organism>
<evidence type="ECO:0000313" key="2">
    <source>
        <dbReference type="EnsemblFungi" id="PTTG_26143-t43_1-p1"/>
    </source>
</evidence>
<reference evidence="1" key="1">
    <citation type="submission" date="2009-11" db="EMBL/GenBank/DDBJ databases">
        <authorList>
            <consortium name="The Broad Institute Genome Sequencing Platform"/>
            <person name="Ward D."/>
            <person name="Feldgarden M."/>
            <person name="Earl A."/>
            <person name="Young S.K."/>
            <person name="Zeng Q."/>
            <person name="Koehrsen M."/>
            <person name="Alvarado L."/>
            <person name="Berlin A."/>
            <person name="Bochicchio J."/>
            <person name="Borenstein D."/>
            <person name="Chapman S.B."/>
            <person name="Chen Z."/>
            <person name="Engels R."/>
            <person name="Freedman E."/>
            <person name="Gellesch M."/>
            <person name="Goldberg J."/>
            <person name="Griggs A."/>
            <person name="Gujja S."/>
            <person name="Heilman E."/>
            <person name="Heiman D."/>
            <person name="Hepburn T."/>
            <person name="Howarth C."/>
            <person name="Jen D."/>
            <person name="Larson L."/>
            <person name="Lewis B."/>
            <person name="Mehta T."/>
            <person name="Park D."/>
            <person name="Pearson M."/>
            <person name="Roberts A."/>
            <person name="Saif S."/>
            <person name="Shea T."/>
            <person name="Shenoy N."/>
            <person name="Sisk P."/>
            <person name="Stolte C."/>
            <person name="Sykes S."/>
            <person name="Thomson T."/>
            <person name="Walk T."/>
            <person name="White J."/>
            <person name="Yandava C."/>
            <person name="Izard J."/>
            <person name="Baranova O.V."/>
            <person name="Blanton J.M."/>
            <person name="Tanner A.C."/>
            <person name="Dewhirst F.E."/>
            <person name="Haas B."/>
            <person name="Nusbaum C."/>
            <person name="Birren B."/>
        </authorList>
    </citation>
    <scope>NUCLEOTIDE SEQUENCE [LARGE SCALE GENOMIC DNA]</scope>
    <source>
        <strain evidence="1">1-1 BBBD Race 1</strain>
    </source>
</reference>
<reference evidence="2" key="4">
    <citation type="submission" date="2025-05" db="UniProtKB">
        <authorList>
            <consortium name="EnsemblFungi"/>
        </authorList>
    </citation>
    <scope>IDENTIFICATION</scope>
    <source>
        <strain evidence="2">isolate 1-1 / race 1 (BBBD)</strain>
    </source>
</reference>
<gene>
    <name evidence="1" type="ORF">PTTG_26143</name>
</gene>
<dbReference type="AlphaFoldDB" id="A0A180GW89"/>
<dbReference type="VEuPathDB" id="FungiDB:PTTG_26143"/>
<proteinExistence type="predicted"/>
<dbReference type="EnsemblFungi" id="PTTG_26143-t43_1">
    <property type="protein sequence ID" value="PTTG_26143-t43_1-p1"/>
    <property type="gene ID" value="PTTG_26143"/>
</dbReference>
<evidence type="ECO:0000313" key="3">
    <source>
        <dbReference type="Proteomes" id="UP000005240"/>
    </source>
</evidence>
<accession>A0A180GW89</accession>
<keyword evidence="3" id="KW-1185">Reference proteome</keyword>